<protein>
    <submittedName>
        <fullName evidence="2">Macro domain-containing protein</fullName>
    </submittedName>
</protein>
<proteinExistence type="predicted"/>
<feature type="domain" description="Macro" evidence="1">
    <location>
        <begin position="1"/>
        <end position="170"/>
    </location>
</feature>
<gene>
    <name evidence="2" type="ORF">GCM10010218_37860</name>
</gene>
<dbReference type="InterPro" id="IPR002589">
    <property type="entry name" value="Macro_dom"/>
</dbReference>
<organism evidence="2 3">
    <name type="scientific">Streptomyces mashuensis</name>
    <dbReference type="NCBI Taxonomy" id="33904"/>
    <lineage>
        <taxon>Bacteria</taxon>
        <taxon>Bacillati</taxon>
        <taxon>Actinomycetota</taxon>
        <taxon>Actinomycetes</taxon>
        <taxon>Kitasatosporales</taxon>
        <taxon>Streptomycetaceae</taxon>
        <taxon>Streptomyces</taxon>
    </lineage>
</organism>
<comment type="caution">
    <text evidence="2">The sequence shown here is derived from an EMBL/GenBank/DDBJ whole genome shotgun (WGS) entry which is preliminary data.</text>
</comment>
<dbReference type="EMBL" id="BNBD01000007">
    <property type="protein sequence ID" value="GHF52832.1"/>
    <property type="molecule type" value="Genomic_DNA"/>
</dbReference>
<dbReference type="CDD" id="cd02908">
    <property type="entry name" value="Macro_OAADPr_deacetylase"/>
    <property type="match status" value="1"/>
</dbReference>
<dbReference type="PANTHER" id="PTHR11106">
    <property type="entry name" value="GANGLIOSIDE INDUCED DIFFERENTIATION ASSOCIATED PROTEIN 2-RELATED"/>
    <property type="match status" value="1"/>
</dbReference>
<dbReference type="Proteomes" id="UP000638313">
    <property type="component" value="Unassembled WGS sequence"/>
</dbReference>
<reference evidence="2" key="1">
    <citation type="journal article" date="2014" name="Int. J. Syst. Evol. Microbiol.">
        <title>Complete genome sequence of Corynebacterium casei LMG S-19264T (=DSM 44701T), isolated from a smear-ripened cheese.</title>
        <authorList>
            <consortium name="US DOE Joint Genome Institute (JGI-PGF)"/>
            <person name="Walter F."/>
            <person name="Albersmeier A."/>
            <person name="Kalinowski J."/>
            <person name="Ruckert C."/>
        </authorList>
    </citation>
    <scope>NUCLEOTIDE SEQUENCE</scope>
    <source>
        <strain evidence="2">JCM 4059</strain>
    </source>
</reference>
<dbReference type="RefSeq" id="WP_190130813.1">
    <property type="nucleotide sequence ID" value="NZ_BNBD01000007.1"/>
</dbReference>
<evidence type="ECO:0000313" key="3">
    <source>
        <dbReference type="Proteomes" id="UP000638313"/>
    </source>
</evidence>
<dbReference type="SUPFAM" id="SSF52949">
    <property type="entry name" value="Macro domain-like"/>
    <property type="match status" value="1"/>
</dbReference>
<name>A0A919EDX8_9ACTN</name>
<dbReference type="SMART" id="SM00506">
    <property type="entry name" value="A1pp"/>
    <property type="match status" value="1"/>
</dbReference>
<accession>A0A919EDX8</accession>
<reference evidence="2" key="2">
    <citation type="submission" date="2020-09" db="EMBL/GenBank/DDBJ databases">
        <authorList>
            <person name="Sun Q."/>
            <person name="Ohkuma M."/>
        </authorList>
    </citation>
    <scope>NUCLEOTIDE SEQUENCE</scope>
    <source>
        <strain evidence="2">JCM 4059</strain>
    </source>
</reference>
<dbReference type="InterPro" id="IPR043472">
    <property type="entry name" value="Macro_dom-like"/>
</dbReference>
<dbReference type="Pfam" id="PF01661">
    <property type="entry name" value="Macro"/>
    <property type="match status" value="1"/>
</dbReference>
<sequence length="170" mass="17955">MSPTITFVLGDITQQDTDAIVNAANSSLLGGGGVDGAIHRAGGPDILAACRALRASYYGKGLPTGQAVATPAGRLRARWVIHTVGPVFQVSGGDESLLASCYRESLRVADELGARTVAFPAISTGIYRWPVEDAARIAVATVRQTPTDVEEVRFVLFDEKAYETFTSQVG</sequence>
<dbReference type="PROSITE" id="PS51154">
    <property type="entry name" value="MACRO"/>
    <property type="match status" value="1"/>
</dbReference>
<evidence type="ECO:0000259" key="1">
    <source>
        <dbReference type="PROSITE" id="PS51154"/>
    </source>
</evidence>
<evidence type="ECO:0000313" key="2">
    <source>
        <dbReference type="EMBL" id="GHF52832.1"/>
    </source>
</evidence>
<keyword evidence="3" id="KW-1185">Reference proteome</keyword>
<dbReference type="Gene3D" id="3.40.220.10">
    <property type="entry name" value="Leucine Aminopeptidase, subunit E, domain 1"/>
    <property type="match status" value="1"/>
</dbReference>
<dbReference type="AlphaFoldDB" id="A0A919EDX8"/>
<dbReference type="NCBIfam" id="NF001664">
    <property type="entry name" value="PRK00431.1-6"/>
    <property type="match status" value="1"/>
</dbReference>
<dbReference type="PANTHER" id="PTHR11106:SF27">
    <property type="entry name" value="MACRO DOMAIN-CONTAINING PROTEIN"/>
    <property type="match status" value="1"/>
</dbReference>